<reference evidence="6" key="1">
    <citation type="journal article" date="2014" name="Genome Announc.">
        <title>Draft Genome Sequences of Two Lactobacillus Strains, L. farraginis JCM 14108T and L. composti JCM 14202T, Isolated from Compost of Distilled Shochu Residue.</title>
        <authorList>
            <person name="Yuki M."/>
            <person name="Oshima K."/>
            <person name="Suda W."/>
            <person name="Kitahara M."/>
            <person name="Kitamura K."/>
            <person name="Iida T."/>
            <person name="Hattori M."/>
            <person name="Ohkuma M."/>
        </authorList>
    </citation>
    <scope>NUCLEOTIDE SEQUENCE [LARGE SCALE GENOMIC DNA]</scope>
    <source>
        <strain evidence="6">JCM 14108</strain>
    </source>
</reference>
<dbReference type="EMBL" id="BAKI01000077">
    <property type="protein sequence ID" value="GAF38121.1"/>
    <property type="molecule type" value="Genomic_DNA"/>
</dbReference>
<dbReference type="PATRIC" id="fig|1423743.5.peg.2224"/>
<protein>
    <submittedName>
        <fullName evidence="6">Sortase</fullName>
    </submittedName>
</protein>
<dbReference type="GO" id="GO:0008234">
    <property type="term" value="F:cysteine-type peptidase activity"/>
    <property type="evidence" value="ECO:0007669"/>
    <property type="project" value="UniProtKB-KW"/>
</dbReference>
<gene>
    <name evidence="7" type="ORF">FD41_GL002163</name>
    <name evidence="6" type="ORF">JCM14108_3225</name>
</gene>
<dbReference type="InterPro" id="IPR042007">
    <property type="entry name" value="Sortase_A"/>
</dbReference>
<evidence type="ECO:0000256" key="4">
    <source>
        <dbReference type="PIRSR" id="PIRSR605754-1"/>
    </source>
</evidence>
<dbReference type="NCBIfam" id="TIGR01076">
    <property type="entry name" value="sortase_fam"/>
    <property type="match status" value="1"/>
</dbReference>
<proteinExistence type="predicted"/>
<evidence type="ECO:0000313" key="8">
    <source>
        <dbReference type="Proteomes" id="UP000019488"/>
    </source>
</evidence>
<evidence type="ECO:0000256" key="2">
    <source>
        <dbReference type="ARBA" id="ARBA00022801"/>
    </source>
</evidence>
<evidence type="ECO:0000313" key="6">
    <source>
        <dbReference type="EMBL" id="GAF38121.1"/>
    </source>
</evidence>
<dbReference type="Proteomes" id="UP000019488">
    <property type="component" value="Unassembled WGS sequence"/>
</dbReference>
<dbReference type="Gene3D" id="2.40.260.10">
    <property type="entry name" value="Sortase"/>
    <property type="match status" value="1"/>
</dbReference>
<evidence type="ECO:0000256" key="1">
    <source>
        <dbReference type="ARBA" id="ARBA00022670"/>
    </source>
</evidence>
<name>X0PMN5_9LACO</name>
<keyword evidence="2" id="KW-0378">Hydrolase</keyword>
<dbReference type="STRING" id="1423743.FD41_GL002163"/>
<organism evidence="6 8">
    <name type="scientific">Lentilactobacillus farraginis DSM 18382 = JCM 14108</name>
    <dbReference type="NCBI Taxonomy" id="1423743"/>
    <lineage>
        <taxon>Bacteria</taxon>
        <taxon>Bacillati</taxon>
        <taxon>Bacillota</taxon>
        <taxon>Bacilli</taxon>
        <taxon>Lactobacillales</taxon>
        <taxon>Lactobacillaceae</taxon>
        <taxon>Lentilactobacillus</taxon>
    </lineage>
</organism>
<dbReference type="Pfam" id="PF04203">
    <property type="entry name" value="Sortase"/>
    <property type="match status" value="1"/>
</dbReference>
<evidence type="ECO:0000313" key="7">
    <source>
        <dbReference type="EMBL" id="KRM10286.1"/>
    </source>
</evidence>
<dbReference type="AlphaFoldDB" id="X0PMN5"/>
<accession>X0PMN5</accession>
<comment type="caution">
    <text evidence="6">The sequence shown here is derived from an EMBL/GenBank/DDBJ whole genome shotgun (WGS) entry which is preliminary data.</text>
</comment>
<dbReference type="OrthoDB" id="1648028at2"/>
<feature type="compositionally biased region" description="Polar residues" evidence="5">
    <location>
        <begin position="71"/>
        <end position="86"/>
    </location>
</feature>
<dbReference type="Proteomes" id="UP000051966">
    <property type="component" value="Unassembled WGS sequence"/>
</dbReference>
<dbReference type="SUPFAM" id="SSF63817">
    <property type="entry name" value="Sortase"/>
    <property type="match status" value="1"/>
</dbReference>
<sequence length="268" mass="29788">MKKLILFPLILILAIIGIIMTFNEPIQNSAIKHLTNSALKQPLVSSDDSNPHKPTESLARKRQLVNENSLNQFNSTNEPNALTISSSEKDKTALNKGTKKLNEKENTIKKEHYNYNSVKSVSPKMVSHAFFTHGNVIGIISLPAVKLKLPIYQGLDNDNLVKGAGTMKPHEQMGKGNYALAGHHMENPHILFSPLQHAKAGDTIYLTNRSKKVYVYRITKKKIISKYQIGYIKDIGKKKVITLITCASGKPEESNRIMIRGVLSSSSS</sequence>
<dbReference type="InterPro" id="IPR023365">
    <property type="entry name" value="Sortase_dom-sf"/>
</dbReference>
<dbReference type="RefSeq" id="WP_081300736.1">
    <property type="nucleotide sequence ID" value="NZ_AZFY01000033.1"/>
</dbReference>
<dbReference type="GO" id="GO:0006508">
    <property type="term" value="P:proteolysis"/>
    <property type="evidence" value="ECO:0007669"/>
    <property type="project" value="UniProtKB-KW"/>
</dbReference>
<keyword evidence="9" id="KW-1185">Reference proteome</keyword>
<dbReference type="InterPro" id="IPR005754">
    <property type="entry name" value="Sortase"/>
</dbReference>
<feature type="active site" description="Acyl-thioester intermediate" evidence="4">
    <location>
        <position position="246"/>
    </location>
</feature>
<feature type="region of interest" description="Disordered" evidence="5">
    <location>
        <begin position="71"/>
        <end position="105"/>
    </location>
</feature>
<evidence type="ECO:0000256" key="5">
    <source>
        <dbReference type="SAM" id="MobiDB-lite"/>
    </source>
</evidence>
<feature type="active site" description="Proton donor/acceptor" evidence="4">
    <location>
        <position position="183"/>
    </location>
</feature>
<evidence type="ECO:0000256" key="3">
    <source>
        <dbReference type="ARBA" id="ARBA00022807"/>
    </source>
</evidence>
<dbReference type="CDD" id="cd06165">
    <property type="entry name" value="Sortase_A"/>
    <property type="match status" value="1"/>
</dbReference>
<keyword evidence="3" id="KW-0788">Thiol protease</keyword>
<reference evidence="7 9" key="2">
    <citation type="journal article" date="2015" name="Genome Announc.">
        <title>Expanding the biotechnology potential of lactobacilli through comparative genomics of 213 strains and associated genera.</title>
        <authorList>
            <person name="Sun Z."/>
            <person name="Harris H.M."/>
            <person name="McCann A."/>
            <person name="Guo C."/>
            <person name="Argimon S."/>
            <person name="Zhang W."/>
            <person name="Yang X."/>
            <person name="Jeffery I.B."/>
            <person name="Cooney J.C."/>
            <person name="Kagawa T.F."/>
            <person name="Liu W."/>
            <person name="Song Y."/>
            <person name="Salvetti E."/>
            <person name="Wrobel A."/>
            <person name="Rasinkangas P."/>
            <person name="Parkhill J."/>
            <person name="Rea M.C."/>
            <person name="O'Sullivan O."/>
            <person name="Ritari J."/>
            <person name="Douillard F.P."/>
            <person name="Paul Ross R."/>
            <person name="Yang R."/>
            <person name="Briner A.E."/>
            <person name="Felis G.E."/>
            <person name="de Vos W.M."/>
            <person name="Barrangou R."/>
            <person name="Klaenhammer T.R."/>
            <person name="Caufield P.W."/>
            <person name="Cui Y."/>
            <person name="Zhang H."/>
            <person name="O'Toole P.W."/>
        </authorList>
    </citation>
    <scope>NUCLEOTIDE SEQUENCE [LARGE SCALE GENOMIC DNA]</scope>
    <source>
        <strain evidence="7 9">DSM 18382</strain>
    </source>
</reference>
<evidence type="ECO:0000313" key="9">
    <source>
        <dbReference type="Proteomes" id="UP000051966"/>
    </source>
</evidence>
<keyword evidence="1" id="KW-0645">Protease</keyword>
<dbReference type="EMBL" id="AZFY01000033">
    <property type="protein sequence ID" value="KRM10286.1"/>
    <property type="molecule type" value="Genomic_DNA"/>
</dbReference>